<evidence type="ECO:0000256" key="1">
    <source>
        <dbReference type="SAM" id="Phobius"/>
    </source>
</evidence>
<accession>A0A2P5E1M2</accession>
<organism evidence="2 3">
    <name type="scientific">Parasponia andersonii</name>
    <name type="common">Sponia andersonii</name>
    <dbReference type="NCBI Taxonomy" id="3476"/>
    <lineage>
        <taxon>Eukaryota</taxon>
        <taxon>Viridiplantae</taxon>
        <taxon>Streptophyta</taxon>
        <taxon>Embryophyta</taxon>
        <taxon>Tracheophyta</taxon>
        <taxon>Spermatophyta</taxon>
        <taxon>Magnoliopsida</taxon>
        <taxon>eudicotyledons</taxon>
        <taxon>Gunneridae</taxon>
        <taxon>Pentapetalae</taxon>
        <taxon>rosids</taxon>
        <taxon>fabids</taxon>
        <taxon>Rosales</taxon>
        <taxon>Cannabaceae</taxon>
        <taxon>Parasponia</taxon>
    </lineage>
</organism>
<dbReference type="OrthoDB" id="10491514at2759"/>
<keyword evidence="1" id="KW-0812">Transmembrane</keyword>
<keyword evidence="1" id="KW-1133">Transmembrane helix</keyword>
<evidence type="ECO:0000313" key="2">
    <source>
        <dbReference type="EMBL" id="PON79441.1"/>
    </source>
</evidence>
<dbReference type="EMBL" id="JXTB01000004">
    <property type="protein sequence ID" value="PON79441.1"/>
    <property type="molecule type" value="Genomic_DNA"/>
</dbReference>
<evidence type="ECO:0000313" key="3">
    <source>
        <dbReference type="Proteomes" id="UP000237105"/>
    </source>
</evidence>
<protein>
    <submittedName>
        <fullName evidence="2">Uncharacterized protein</fullName>
    </submittedName>
</protein>
<proteinExistence type="predicted"/>
<keyword evidence="1" id="KW-0472">Membrane</keyword>
<comment type="caution">
    <text evidence="2">The sequence shown here is derived from an EMBL/GenBank/DDBJ whole genome shotgun (WGS) entry which is preliminary data.</text>
</comment>
<gene>
    <name evidence="2" type="ORF">PanWU01x14_011760</name>
</gene>
<reference evidence="3" key="1">
    <citation type="submission" date="2016-06" db="EMBL/GenBank/DDBJ databases">
        <title>Parallel loss of symbiosis genes in relatives of nitrogen-fixing non-legume Parasponia.</title>
        <authorList>
            <person name="Van Velzen R."/>
            <person name="Holmer R."/>
            <person name="Bu F."/>
            <person name="Rutten L."/>
            <person name="Van Zeijl A."/>
            <person name="Liu W."/>
            <person name="Santuari L."/>
            <person name="Cao Q."/>
            <person name="Sharma T."/>
            <person name="Shen D."/>
            <person name="Roswanjaya Y."/>
            <person name="Wardhani T."/>
            <person name="Kalhor M.S."/>
            <person name="Jansen J."/>
            <person name="Van den Hoogen J."/>
            <person name="Gungor B."/>
            <person name="Hartog M."/>
            <person name="Hontelez J."/>
            <person name="Verver J."/>
            <person name="Yang W.-C."/>
            <person name="Schijlen E."/>
            <person name="Repin R."/>
            <person name="Schilthuizen M."/>
            <person name="Schranz E."/>
            <person name="Heidstra R."/>
            <person name="Miyata K."/>
            <person name="Fedorova E."/>
            <person name="Kohlen W."/>
            <person name="Bisseling T."/>
            <person name="Smit S."/>
            <person name="Geurts R."/>
        </authorList>
    </citation>
    <scope>NUCLEOTIDE SEQUENCE [LARGE SCALE GENOMIC DNA]</scope>
    <source>
        <strain evidence="3">cv. WU1-14</strain>
    </source>
</reference>
<dbReference type="Proteomes" id="UP000237105">
    <property type="component" value="Unassembled WGS sequence"/>
</dbReference>
<sequence>MDMKPWLLDQYPDVGTLLIQKESRDCPPQVKLFKTWAQMSDDPSYHTRMEYQYSKGIYVFSVCWSFLFQVISGSQTFLWTTKPSPYTFLVPDFD</sequence>
<keyword evidence="3" id="KW-1185">Reference proteome</keyword>
<name>A0A2P5E1M2_PARAD</name>
<feature type="transmembrane region" description="Helical" evidence="1">
    <location>
        <begin position="57"/>
        <end position="79"/>
    </location>
</feature>
<dbReference type="AlphaFoldDB" id="A0A2P5E1M2"/>